<dbReference type="InterPro" id="IPR050953">
    <property type="entry name" value="N4_N6_ade-DNA_methylase"/>
</dbReference>
<keyword evidence="3 6" id="KW-0808">Transferase</keyword>
<comment type="catalytic activity">
    <reaction evidence="4">
        <text>a 2'-deoxyadenosine in DNA + S-adenosyl-L-methionine = an N(6)-methyl-2'-deoxyadenosine in DNA + S-adenosyl-L-homocysteine + H(+)</text>
        <dbReference type="Rhea" id="RHEA:15197"/>
        <dbReference type="Rhea" id="RHEA-COMP:12418"/>
        <dbReference type="Rhea" id="RHEA-COMP:12419"/>
        <dbReference type="ChEBI" id="CHEBI:15378"/>
        <dbReference type="ChEBI" id="CHEBI:57856"/>
        <dbReference type="ChEBI" id="CHEBI:59789"/>
        <dbReference type="ChEBI" id="CHEBI:90615"/>
        <dbReference type="ChEBI" id="CHEBI:90616"/>
        <dbReference type="EC" id="2.1.1.72"/>
    </reaction>
</comment>
<dbReference type="AlphaFoldDB" id="A0A4S2DKX4"/>
<evidence type="ECO:0000313" key="7">
    <source>
        <dbReference type="Proteomes" id="UP000306888"/>
    </source>
</evidence>
<dbReference type="GO" id="GO:0003677">
    <property type="term" value="F:DNA binding"/>
    <property type="evidence" value="ECO:0007669"/>
    <property type="project" value="InterPro"/>
</dbReference>
<dbReference type="PRINTS" id="PR00507">
    <property type="entry name" value="N12N6MTFRASE"/>
</dbReference>
<evidence type="ECO:0000259" key="5">
    <source>
        <dbReference type="Pfam" id="PF02384"/>
    </source>
</evidence>
<dbReference type="GO" id="GO:0009007">
    <property type="term" value="F:site-specific DNA-methyltransferase (adenine-specific) activity"/>
    <property type="evidence" value="ECO:0007669"/>
    <property type="project" value="UniProtKB-EC"/>
</dbReference>
<dbReference type="InterPro" id="IPR029063">
    <property type="entry name" value="SAM-dependent_MTases_sf"/>
</dbReference>
<protein>
    <recommendedName>
        <fullName evidence="1">site-specific DNA-methyltransferase (adenine-specific)</fullName>
        <ecNumber evidence="1">2.1.1.72</ecNumber>
    </recommendedName>
</protein>
<accession>A0A4S2DKX4</accession>
<dbReference type="SUPFAM" id="SSF53335">
    <property type="entry name" value="S-adenosyl-L-methionine-dependent methyltransferases"/>
    <property type="match status" value="1"/>
</dbReference>
<keyword evidence="7" id="KW-1185">Reference proteome</keyword>
<feature type="domain" description="DNA methylase adenine-specific" evidence="5">
    <location>
        <begin position="23"/>
        <end position="261"/>
    </location>
</feature>
<evidence type="ECO:0000256" key="1">
    <source>
        <dbReference type="ARBA" id="ARBA00011900"/>
    </source>
</evidence>
<dbReference type="EC" id="2.1.1.72" evidence="1"/>
<dbReference type="GO" id="GO:0032259">
    <property type="term" value="P:methylation"/>
    <property type="evidence" value="ECO:0007669"/>
    <property type="project" value="UniProtKB-KW"/>
</dbReference>
<reference evidence="6 7" key="1">
    <citation type="submission" date="2019-04" db="EMBL/GenBank/DDBJ databases">
        <title>Microbes associate with the intestines of laboratory mice.</title>
        <authorList>
            <person name="Navarre W."/>
            <person name="Wong E."/>
            <person name="Huang K."/>
            <person name="Tropini C."/>
            <person name="Ng K."/>
            <person name="Yu B."/>
        </authorList>
    </citation>
    <scope>NUCLEOTIDE SEQUENCE [LARGE SCALE GENOMIC DNA]</scope>
    <source>
        <strain evidence="6 7">NM50_B9-20</strain>
    </source>
</reference>
<name>A0A4S2DKX4_9CLOT</name>
<dbReference type="Pfam" id="PF02384">
    <property type="entry name" value="N6_Mtase"/>
    <property type="match status" value="1"/>
</dbReference>
<dbReference type="InterPro" id="IPR003356">
    <property type="entry name" value="DNA_methylase_A-5"/>
</dbReference>
<keyword evidence="2 6" id="KW-0489">Methyltransferase</keyword>
<dbReference type="PANTHER" id="PTHR33841">
    <property type="entry name" value="DNA METHYLTRANSFERASE YEEA-RELATED"/>
    <property type="match status" value="1"/>
</dbReference>
<dbReference type="Proteomes" id="UP000306888">
    <property type="component" value="Unassembled WGS sequence"/>
</dbReference>
<sequence length="509" mass="58932">MARKEKMLEEISCTYNEEDIDRREVGYYATPEFISNYISLRMLQINNNGTRVLDPCCGKEELLSFFFDKGLSIDGIDIIRYKDKYKCNFENIDFINYYCNKKDSSISGLTHDNIDDDEMLELDYDYYIANPPYNCHEVDFIKNNKGRLKKYFSDVGVHNMYSMFISAIIDLAKQDAVIGLITHDSFLTSKYHEGLRKKILNECTVHEVTMCSTDLFLSQGADVRTSIIILQKGKKHQGEVIVNNRSLNTEKLKDVLDKNIKREYSKKYSLNDIILNNEKDNTEFIIECPDDIKSLFYEKRLGQILKCVTGISTGNDKLYLSEKMEEPFTIPFYKNPGKDRFYTNKYIYLHEDFLKFDKEIKNFMVRNKPLLFKAGITCSSMGVEFTASKLPSNSTFGVNANIICNEYDSWWLLAYLNSTLVTYLVRGLLIRSNMITSGYVSRIPIINLTKEEKDRLICLSKEAYELAANKKSISYVMLQIDNIVNMAAKISKETINSINNFKDNLVKNT</sequence>
<evidence type="ECO:0000256" key="2">
    <source>
        <dbReference type="ARBA" id="ARBA00022603"/>
    </source>
</evidence>
<organism evidence="6 7">
    <name type="scientific">Clostridium sartagoforme</name>
    <dbReference type="NCBI Taxonomy" id="84031"/>
    <lineage>
        <taxon>Bacteria</taxon>
        <taxon>Bacillati</taxon>
        <taxon>Bacillota</taxon>
        <taxon>Clostridia</taxon>
        <taxon>Eubacteriales</taxon>
        <taxon>Clostridiaceae</taxon>
        <taxon>Clostridium</taxon>
    </lineage>
</organism>
<dbReference type="GO" id="GO:0008170">
    <property type="term" value="F:N-methyltransferase activity"/>
    <property type="evidence" value="ECO:0007669"/>
    <property type="project" value="InterPro"/>
</dbReference>
<evidence type="ECO:0000256" key="4">
    <source>
        <dbReference type="ARBA" id="ARBA00047942"/>
    </source>
</evidence>
<dbReference type="EMBL" id="SRYR01000006">
    <property type="protein sequence ID" value="TGY41633.1"/>
    <property type="molecule type" value="Genomic_DNA"/>
</dbReference>
<comment type="caution">
    <text evidence="6">The sequence shown here is derived from an EMBL/GenBank/DDBJ whole genome shotgun (WGS) entry which is preliminary data.</text>
</comment>
<dbReference type="Gene3D" id="3.40.50.150">
    <property type="entry name" value="Vaccinia Virus protein VP39"/>
    <property type="match status" value="1"/>
</dbReference>
<evidence type="ECO:0000256" key="3">
    <source>
        <dbReference type="ARBA" id="ARBA00022679"/>
    </source>
</evidence>
<evidence type="ECO:0000313" key="6">
    <source>
        <dbReference type="EMBL" id="TGY41633.1"/>
    </source>
</evidence>
<dbReference type="RefSeq" id="WP_136007377.1">
    <property type="nucleotide sequence ID" value="NZ_SRYR01000006.1"/>
</dbReference>
<dbReference type="OrthoDB" id="9815272at2"/>
<gene>
    <name evidence="6" type="ORF">E5347_11510</name>
</gene>
<proteinExistence type="predicted"/>
<dbReference type="PANTHER" id="PTHR33841:SF1">
    <property type="entry name" value="DNA METHYLTRANSFERASE A"/>
    <property type="match status" value="1"/>
</dbReference>